<dbReference type="AlphaFoldDB" id="A0AA38RWY9"/>
<dbReference type="InterPro" id="IPR050309">
    <property type="entry name" value="Type-B_Carboxylest/Lipase"/>
</dbReference>
<evidence type="ECO:0000256" key="1">
    <source>
        <dbReference type="ARBA" id="ARBA00005964"/>
    </source>
</evidence>
<keyword evidence="6" id="KW-1185">Reference proteome</keyword>
<name>A0AA38RWY9_9PEZI</name>
<keyword evidence="2 3" id="KW-0378">Hydrolase</keyword>
<organism evidence="5 6">
    <name type="scientific">Pleurostoma richardsiae</name>
    <dbReference type="NCBI Taxonomy" id="41990"/>
    <lineage>
        <taxon>Eukaryota</taxon>
        <taxon>Fungi</taxon>
        <taxon>Dikarya</taxon>
        <taxon>Ascomycota</taxon>
        <taxon>Pezizomycotina</taxon>
        <taxon>Sordariomycetes</taxon>
        <taxon>Sordariomycetidae</taxon>
        <taxon>Calosphaeriales</taxon>
        <taxon>Pleurostomataceae</taxon>
        <taxon>Pleurostoma</taxon>
    </lineage>
</organism>
<evidence type="ECO:0000313" key="5">
    <source>
        <dbReference type="EMBL" id="KAJ9149933.1"/>
    </source>
</evidence>
<dbReference type="PROSITE" id="PS00122">
    <property type="entry name" value="CARBOXYLESTERASE_B_1"/>
    <property type="match status" value="1"/>
</dbReference>
<feature type="domain" description="Carboxylesterase type B" evidence="4">
    <location>
        <begin position="19"/>
        <end position="463"/>
    </location>
</feature>
<dbReference type="EMBL" id="JANBVO010000009">
    <property type="protein sequence ID" value="KAJ9149933.1"/>
    <property type="molecule type" value="Genomic_DNA"/>
</dbReference>
<comment type="similarity">
    <text evidence="1 3">Belongs to the type-B carboxylesterase/lipase family.</text>
</comment>
<dbReference type="GO" id="GO:0016787">
    <property type="term" value="F:hydrolase activity"/>
    <property type="evidence" value="ECO:0007669"/>
    <property type="project" value="UniProtKB-KW"/>
</dbReference>
<dbReference type="InterPro" id="IPR019826">
    <property type="entry name" value="Carboxylesterase_B_AS"/>
</dbReference>
<dbReference type="InterPro" id="IPR029058">
    <property type="entry name" value="AB_hydrolase_fold"/>
</dbReference>
<dbReference type="EC" id="3.1.1.-" evidence="3"/>
<evidence type="ECO:0000256" key="2">
    <source>
        <dbReference type="ARBA" id="ARBA00022801"/>
    </source>
</evidence>
<evidence type="ECO:0000313" key="6">
    <source>
        <dbReference type="Proteomes" id="UP001174694"/>
    </source>
</evidence>
<evidence type="ECO:0000259" key="4">
    <source>
        <dbReference type="Pfam" id="PF00135"/>
    </source>
</evidence>
<gene>
    <name evidence="5" type="ORF">NKR23_g4084</name>
</gene>
<dbReference type="Proteomes" id="UP001174694">
    <property type="component" value="Unassembled WGS sequence"/>
</dbReference>
<dbReference type="InterPro" id="IPR002018">
    <property type="entry name" value="CarbesteraseB"/>
</dbReference>
<dbReference type="SUPFAM" id="SSF53474">
    <property type="entry name" value="alpha/beta-Hydrolases"/>
    <property type="match status" value="1"/>
</dbReference>
<comment type="caution">
    <text evidence="5">The sequence shown here is derived from an EMBL/GenBank/DDBJ whole genome shotgun (WGS) entry which is preliminary data.</text>
</comment>
<accession>A0AA38RWY9</accession>
<evidence type="ECO:0000256" key="3">
    <source>
        <dbReference type="RuleBase" id="RU361235"/>
    </source>
</evidence>
<protein>
    <recommendedName>
        <fullName evidence="3">Carboxylic ester hydrolase</fullName>
        <ecNumber evidence="3">3.1.1.-</ecNumber>
    </recommendedName>
</protein>
<sequence length="556" mass="60875">MVPAAEKTPREVLLHPTIGSIRGVCTFPGVVQYLGIQYATLKDRFSRGELKQNHPGGPDGVLNATELGPIPLSPPNGCEHEHLLIQKSLPYSPFRQSDTQCLTLNITAPRSCDSSRAPVLVFVHGGAFATGSSSYPQYDLGPITHMSVEMGTPIVAVGINYRVGAPGFLHSAAMRDAGYKINNGLNDQKLALRWIKRNIAGFGGDPDKVTLVGESAGGVSGCFHLQSAEPLFHQLVAMSGSSLQRLRRPEQAEKSYTSVIEAIGAKELPPREQLQRLLDTPKEDLLSKVGRRFPIGPLLDGDSIPETTTFDSLRDGEKFVKLFPGVHYCRRVMMGDCQMDGMAFNSRVSGRVDILSKTLRDCLATVFDPIDVKITPSIVSAYGLDTTAASNAAETIEPVLNFGNDVMFALPARAFARAWSSSGLPGAEAFLCHFNCPNPWDGPWKGHATHIQDIAFVLQNYRDSLSVGQRRCAERYARDIIAFVNTAPPWPAYHHGVKPGSMVYFAPEEGDIDQSQFVSDEAPERTGRRDILQRLVPEEMSDKLVDVWQMFMLGPQ</sequence>
<reference evidence="5" key="1">
    <citation type="submission" date="2022-07" db="EMBL/GenBank/DDBJ databases">
        <title>Fungi with potential for degradation of polypropylene.</title>
        <authorList>
            <person name="Gostincar C."/>
        </authorList>
    </citation>
    <scope>NUCLEOTIDE SEQUENCE</scope>
    <source>
        <strain evidence="5">EXF-13308</strain>
    </source>
</reference>
<proteinExistence type="inferred from homology"/>
<dbReference type="Pfam" id="PF00135">
    <property type="entry name" value="COesterase"/>
    <property type="match status" value="1"/>
</dbReference>
<dbReference type="Gene3D" id="3.40.50.1820">
    <property type="entry name" value="alpha/beta hydrolase"/>
    <property type="match status" value="1"/>
</dbReference>
<dbReference type="PANTHER" id="PTHR11559">
    <property type="entry name" value="CARBOXYLESTERASE"/>
    <property type="match status" value="1"/>
</dbReference>